<reference evidence="2" key="1">
    <citation type="journal article" date="2019" name="Int. J. Syst. Evol. Microbiol.">
        <title>The Global Catalogue of Microorganisms (GCM) 10K type strain sequencing project: providing services to taxonomists for standard genome sequencing and annotation.</title>
        <authorList>
            <consortium name="The Broad Institute Genomics Platform"/>
            <consortium name="The Broad Institute Genome Sequencing Center for Infectious Disease"/>
            <person name="Wu L."/>
            <person name="Ma J."/>
        </authorList>
    </citation>
    <scope>NUCLEOTIDE SEQUENCE [LARGE SCALE GENOMIC DNA]</scope>
    <source>
        <strain evidence="2">CCUG 56756</strain>
    </source>
</reference>
<comment type="caution">
    <text evidence="1">The sequence shown here is derived from an EMBL/GenBank/DDBJ whole genome shotgun (WGS) entry which is preliminary data.</text>
</comment>
<dbReference type="EMBL" id="JBHTKI010000007">
    <property type="protein sequence ID" value="MFD1030596.1"/>
    <property type="molecule type" value="Genomic_DNA"/>
</dbReference>
<protein>
    <submittedName>
        <fullName evidence="1">Uncharacterized protein</fullName>
    </submittedName>
</protein>
<keyword evidence="2" id="KW-1185">Reference proteome</keyword>
<dbReference type="Gene3D" id="3.10.450.50">
    <property type="match status" value="1"/>
</dbReference>
<sequence length="118" mass="13533">MIPAVNHNASDAQMSIRPIIDSEGHIMDELDRTEFFRRFNAAFGIMDFSDMQYEIESVICGNGEAAVKGVNKRTDEDGNVRNFCYCDVYTLDRELPEKVKSITTFVIELQKEKHTNSY</sequence>
<organism evidence="1 2">
    <name type="scientific">Metaplanococcus flavidus</name>
    <dbReference type="NCBI Taxonomy" id="569883"/>
    <lineage>
        <taxon>Bacteria</taxon>
        <taxon>Bacillati</taxon>
        <taxon>Bacillota</taxon>
        <taxon>Bacilli</taxon>
        <taxon>Bacillales</taxon>
        <taxon>Caryophanaceae</taxon>
        <taxon>Metaplanococcus</taxon>
    </lineage>
</organism>
<name>A0ABW3LA24_9BACL</name>
<accession>A0ABW3LA24</accession>
<proteinExistence type="predicted"/>
<evidence type="ECO:0000313" key="1">
    <source>
        <dbReference type="EMBL" id="MFD1030596.1"/>
    </source>
</evidence>
<evidence type="ECO:0000313" key="2">
    <source>
        <dbReference type="Proteomes" id="UP001597109"/>
    </source>
</evidence>
<dbReference type="Proteomes" id="UP001597109">
    <property type="component" value="Unassembled WGS sequence"/>
</dbReference>
<gene>
    <name evidence="1" type="ORF">ACFQ1X_04060</name>
</gene>